<gene>
    <name evidence="2" type="ORF">DME_LOCUS5872</name>
</gene>
<accession>A0A0N4U426</accession>
<evidence type="ECO:0000259" key="1">
    <source>
        <dbReference type="Pfam" id="PF00078"/>
    </source>
</evidence>
<protein>
    <submittedName>
        <fullName evidence="5">Reverse transcriptase domain-containing protein</fullName>
    </submittedName>
</protein>
<reference evidence="2 4" key="2">
    <citation type="submission" date="2018-11" db="EMBL/GenBank/DDBJ databases">
        <authorList>
            <consortium name="Pathogen Informatics"/>
        </authorList>
    </citation>
    <scope>NUCLEOTIDE SEQUENCE [LARGE SCALE GENOMIC DNA]</scope>
</reference>
<keyword evidence="4" id="KW-1185">Reference proteome</keyword>
<evidence type="ECO:0000313" key="5">
    <source>
        <dbReference type="WBParaSite" id="DME_0000151201-mRNA-1"/>
    </source>
</evidence>
<dbReference type="InterPro" id="IPR000477">
    <property type="entry name" value="RT_dom"/>
</dbReference>
<dbReference type="OrthoDB" id="410104at2759"/>
<dbReference type="PANTHER" id="PTHR47027:SF20">
    <property type="entry name" value="REVERSE TRANSCRIPTASE-LIKE PROTEIN WITH RNA-DIRECTED DNA POLYMERASE DOMAIN"/>
    <property type="match status" value="1"/>
</dbReference>
<dbReference type="STRING" id="318479.A0A0N4U426"/>
<dbReference type="AlphaFoldDB" id="A0A0N4U426"/>
<evidence type="ECO:0000313" key="4">
    <source>
        <dbReference type="Proteomes" id="UP000274756"/>
    </source>
</evidence>
<name>A0A0N4U426_DRAME</name>
<dbReference type="Proteomes" id="UP000274756">
    <property type="component" value="Unassembled WGS sequence"/>
</dbReference>
<organism evidence="3 5">
    <name type="scientific">Dracunculus medinensis</name>
    <name type="common">Guinea worm</name>
    <dbReference type="NCBI Taxonomy" id="318479"/>
    <lineage>
        <taxon>Eukaryota</taxon>
        <taxon>Metazoa</taxon>
        <taxon>Ecdysozoa</taxon>
        <taxon>Nematoda</taxon>
        <taxon>Chromadorea</taxon>
        <taxon>Rhabditida</taxon>
        <taxon>Spirurina</taxon>
        <taxon>Dracunculoidea</taxon>
        <taxon>Dracunculidae</taxon>
        <taxon>Dracunculus</taxon>
    </lineage>
</organism>
<evidence type="ECO:0000313" key="3">
    <source>
        <dbReference type="Proteomes" id="UP000038040"/>
    </source>
</evidence>
<feature type="domain" description="Reverse transcriptase" evidence="1">
    <location>
        <begin position="14"/>
        <end position="187"/>
    </location>
</feature>
<reference evidence="5" key="1">
    <citation type="submission" date="2017-02" db="UniProtKB">
        <authorList>
            <consortium name="WormBaseParasite"/>
        </authorList>
    </citation>
    <scope>IDENTIFICATION</scope>
</reference>
<dbReference type="WBParaSite" id="DME_0000151201-mRNA-1">
    <property type="protein sequence ID" value="DME_0000151201-mRNA-1"/>
    <property type="gene ID" value="DME_0000151201"/>
</dbReference>
<sequence>MLRRVLEHRFKYLQPTVTCFIDFTAAFDSIDRAALWRMMERNSVPTKIIRLIKAFYEHTSVQICIYGELTDSFEIRTCVHQGCALSLNIQLCDRLDNGHCLSARSSPGHRITDLEYADAVVLFVDSYNEMQVIVNNVSETAARIGLWINVNKTKVFSSYVQEADKMPLFVNSLPVEEVSDFKYFGSTLIPNGQAKDDIITRITWIKSQDPIHLRSNTTCISNVITERRLRWLGHILRRPPQEFTHISLFAKSCDGWRQKRGGPIKTWTDTLKKDFECIGGPAIYGLRRWKKEWLPLLLTMASDRAAWKRLTLVA</sequence>
<dbReference type="EMBL" id="UYYG01001153">
    <property type="protein sequence ID" value="VDN55899.1"/>
    <property type="molecule type" value="Genomic_DNA"/>
</dbReference>
<dbReference type="SUPFAM" id="SSF56672">
    <property type="entry name" value="DNA/RNA polymerases"/>
    <property type="match status" value="1"/>
</dbReference>
<proteinExistence type="predicted"/>
<dbReference type="Pfam" id="PF00078">
    <property type="entry name" value="RVT_1"/>
    <property type="match status" value="1"/>
</dbReference>
<dbReference type="PANTHER" id="PTHR47027">
    <property type="entry name" value="REVERSE TRANSCRIPTASE DOMAIN-CONTAINING PROTEIN"/>
    <property type="match status" value="1"/>
</dbReference>
<dbReference type="InterPro" id="IPR043502">
    <property type="entry name" value="DNA/RNA_pol_sf"/>
</dbReference>
<evidence type="ECO:0000313" key="2">
    <source>
        <dbReference type="EMBL" id="VDN55899.1"/>
    </source>
</evidence>
<dbReference type="Proteomes" id="UP000038040">
    <property type="component" value="Unplaced"/>
</dbReference>